<sequence length="41" mass="4906">MLRQFRQFRRLRTPGFPRTKHPPQTLNREVAVVMVVVLMAK</sequence>
<dbReference type="AlphaFoldDB" id="A0A914VHC3"/>
<name>A0A914VHC3_9BILA</name>
<evidence type="ECO:0000313" key="2">
    <source>
        <dbReference type="WBParaSite" id="PSAMB.scaffold18983size860.g37746.t1"/>
    </source>
</evidence>
<organism evidence="1 2">
    <name type="scientific">Plectus sambesii</name>
    <dbReference type="NCBI Taxonomy" id="2011161"/>
    <lineage>
        <taxon>Eukaryota</taxon>
        <taxon>Metazoa</taxon>
        <taxon>Ecdysozoa</taxon>
        <taxon>Nematoda</taxon>
        <taxon>Chromadorea</taxon>
        <taxon>Plectida</taxon>
        <taxon>Plectina</taxon>
        <taxon>Plectoidea</taxon>
        <taxon>Plectidae</taxon>
        <taxon>Plectus</taxon>
    </lineage>
</organism>
<reference evidence="2" key="1">
    <citation type="submission" date="2022-11" db="UniProtKB">
        <authorList>
            <consortium name="WormBaseParasite"/>
        </authorList>
    </citation>
    <scope>IDENTIFICATION</scope>
</reference>
<protein>
    <submittedName>
        <fullName evidence="2">Uncharacterized protein</fullName>
    </submittedName>
</protein>
<accession>A0A914VHC3</accession>
<proteinExistence type="predicted"/>
<keyword evidence="1" id="KW-1185">Reference proteome</keyword>
<dbReference type="WBParaSite" id="PSAMB.scaffold18983size860.g37746.t1">
    <property type="protein sequence ID" value="PSAMB.scaffold18983size860.g37746.t1"/>
    <property type="gene ID" value="PSAMB.scaffold18983size860.g37746"/>
</dbReference>
<dbReference type="Proteomes" id="UP000887566">
    <property type="component" value="Unplaced"/>
</dbReference>
<evidence type="ECO:0000313" key="1">
    <source>
        <dbReference type="Proteomes" id="UP000887566"/>
    </source>
</evidence>